<feature type="region of interest" description="Disordered" evidence="1">
    <location>
        <begin position="1"/>
        <end position="23"/>
    </location>
</feature>
<proteinExistence type="predicted"/>
<dbReference type="AlphaFoldDB" id="F8DEL6"/>
<dbReference type="Proteomes" id="UP000006794">
    <property type="component" value="Plasmid pHALXA03"/>
</dbReference>
<name>F8DEL6_HALXS</name>
<sequence length="142" mass="16747">MSKSETRRQKRTDHNCIDDRNTDTVQPYATRDVSLIDEATIRRLDDEAAEEDGCRFAAVARSLEQKHDRENEVKLPITRVAYVDESGRYGIEREFFGYKRDWNEIPRTVVVTDGSVVREIPERHRERYAPILEMYQRVLAEE</sequence>
<organism evidence="2 3">
    <name type="scientific">Halopiger xanaduensis (strain DSM 18323 / JCM 14033 / SH-6)</name>
    <dbReference type="NCBI Taxonomy" id="797210"/>
    <lineage>
        <taxon>Archaea</taxon>
        <taxon>Methanobacteriati</taxon>
        <taxon>Methanobacteriota</taxon>
        <taxon>Stenosarchaea group</taxon>
        <taxon>Halobacteria</taxon>
        <taxon>Halobacteriales</taxon>
        <taxon>Natrialbaceae</taxon>
        <taxon>Halopiger</taxon>
    </lineage>
</organism>
<accession>F8DEL6</accession>
<dbReference type="KEGG" id="hxa:Halxa_0213"/>
<gene>
    <name evidence="2" type="ordered locus">Halxa_0213</name>
</gene>
<dbReference type="HOGENOM" id="CLU_1922862_0_0_2"/>
<keyword evidence="3" id="KW-1185">Reference proteome</keyword>
<evidence type="ECO:0000313" key="3">
    <source>
        <dbReference type="Proteomes" id="UP000006794"/>
    </source>
</evidence>
<reference evidence="3" key="1">
    <citation type="journal article" date="2012" name="Stand. Genomic Sci.">
        <title>Complete genome sequence of Halopiger xanaduensis type strain (SH-6(T)).</title>
        <authorList>
            <person name="Anderson I."/>
            <person name="Tindall B.J."/>
            <person name="Rohde M."/>
            <person name="Lucas S."/>
            <person name="Han J."/>
            <person name="Lapidus A."/>
            <person name="Cheng J.F."/>
            <person name="Goodwin L."/>
            <person name="Pitluck S."/>
            <person name="Peters L."/>
            <person name="Pati A."/>
            <person name="Mikhailova N."/>
            <person name="Pagani I."/>
            <person name="Teshima H."/>
            <person name="Han C."/>
            <person name="Tapia R."/>
            <person name="Land M."/>
            <person name="Woyke T."/>
            <person name="Klenk H.P."/>
            <person name="Kyrpides N."/>
            <person name="Ivanova N."/>
        </authorList>
    </citation>
    <scope>NUCLEOTIDE SEQUENCE [LARGE SCALE GENOMIC DNA]</scope>
    <source>
        <strain evidence="3">DSM 18323 / JCM 14033 / SH-6</strain>
        <plasmid evidence="3">Plasmid pHALXA03</plasmid>
    </source>
</reference>
<evidence type="ECO:0000313" key="2">
    <source>
        <dbReference type="EMBL" id="AEH39453.1"/>
    </source>
</evidence>
<protein>
    <submittedName>
        <fullName evidence="2">Uncharacterized protein</fullName>
    </submittedName>
</protein>
<dbReference type="RefSeq" id="WP_013875991.1">
    <property type="nucleotide sequence ID" value="NC_015659.1"/>
</dbReference>
<evidence type="ECO:0000256" key="1">
    <source>
        <dbReference type="SAM" id="MobiDB-lite"/>
    </source>
</evidence>
<geneLocation type="plasmid" evidence="2 3">
    <name>pHALXA03</name>
</geneLocation>
<feature type="compositionally biased region" description="Basic and acidic residues" evidence="1">
    <location>
        <begin position="1"/>
        <end position="22"/>
    </location>
</feature>
<dbReference type="EMBL" id="CP002842">
    <property type="protein sequence ID" value="AEH39453.1"/>
    <property type="molecule type" value="Genomic_DNA"/>
</dbReference>
<keyword evidence="2" id="KW-0614">Plasmid</keyword>
<dbReference type="GeneID" id="10795567"/>